<dbReference type="Proteomes" id="UP000185657">
    <property type="component" value="Unassembled WGS sequence"/>
</dbReference>
<dbReference type="Pfam" id="PF08447">
    <property type="entry name" value="PAS_3"/>
    <property type="match status" value="1"/>
</dbReference>
<dbReference type="EMBL" id="LVWD01000008">
    <property type="protein sequence ID" value="OAD42500.1"/>
    <property type="molecule type" value="Genomic_DNA"/>
</dbReference>
<dbReference type="GO" id="GO:0000155">
    <property type="term" value="F:phosphorelay sensor kinase activity"/>
    <property type="evidence" value="ECO:0007669"/>
    <property type="project" value="InterPro"/>
</dbReference>
<evidence type="ECO:0000313" key="14">
    <source>
        <dbReference type="EMBL" id="OAD42500.1"/>
    </source>
</evidence>
<evidence type="ECO:0000256" key="2">
    <source>
        <dbReference type="ARBA" id="ARBA00012438"/>
    </source>
</evidence>
<dbReference type="KEGG" id="hyl:LPB072_05850"/>
<dbReference type="CDD" id="cd00130">
    <property type="entry name" value="PAS"/>
    <property type="match status" value="2"/>
</dbReference>
<dbReference type="NCBIfam" id="TIGR00229">
    <property type="entry name" value="sensory_box"/>
    <property type="match status" value="1"/>
</dbReference>
<dbReference type="PANTHER" id="PTHR43065">
    <property type="entry name" value="SENSOR HISTIDINE KINASE"/>
    <property type="match status" value="1"/>
</dbReference>
<keyword evidence="8" id="KW-0902">Two-component regulatory system</keyword>
<evidence type="ECO:0000256" key="6">
    <source>
        <dbReference type="ARBA" id="ARBA00022777"/>
    </source>
</evidence>
<name>A0A162P8S2_9BURK</name>
<feature type="domain" description="Response regulatory" evidence="11">
    <location>
        <begin position="557"/>
        <end position="673"/>
    </location>
</feature>
<dbReference type="PROSITE" id="PS50110">
    <property type="entry name" value="RESPONSE_REGULATORY"/>
    <property type="match status" value="1"/>
</dbReference>
<feature type="domain" description="Histidine kinase" evidence="10">
    <location>
        <begin position="290"/>
        <end position="522"/>
    </location>
</feature>
<dbReference type="Pfam" id="PF00072">
    <property type="entry name" value="Response_reg"/>
    <property type="match status" value="1"/>
</dbReference>
<dbReference type="InterPro" id="IPR004358">
    <property type="entry name" value="Sig_transdc_His_kin-like_C"/>
</dbReference>
<dbReference type="SMART" id="SM00387">
    <property type="entry name" value="HATPase_c"/>
    <property type="match status" value="1"/>
</dbReference>
<dbReference type="InterPro" id="IPR011006">
    <property type="entry name" value="CheY-like_superfamily"/>
</dbReference>
<dbReference type="SUPFAM" id="SSF55785">
    <property type="entry name" value="PYP-like sensor domain (PAS domain)"/>
    <property type="match status" value="2"/>
</dbReference>
<dbReference type="EMBL" id="CP017476">
    <property type="protein sequence ID" value="AOW12449.1"/>
    <property type="molecule type" value="Genomic_DNA"/>
</dbReference>
<dbReference type="SUPFAM" id="SSF47384">
    <property type="entry name" value="Homodimeric domain of signal transducing histidine kinase"/>
    <property type="match status" value="1"/>
</dbReference>
<evidence type="ECO:0000256" key="8">
    <source>
        <dbReference type="ARBA" id="ARBA00023012"/>
    </source>
</evidence>
<keyword evidence="6" id="KW-0418">Kinase</keyword>
<comment type="catalytic activity">
    <reaction evidence="1">
        <text>ATP + protein L-histidine = ADP + protein N-phospho-L-histidine.</text>
        <dbReference type="EC" id="2.7.13.3"/>
    </reaction>
</comment>
<dbReference type="Pfam" id="PF13426">
    <property type="entry name" value="PAS_9"/>
    <property type="match status" value="1"/>
</dbReference>
<dbReference type="Gene3D" id="3.30.450.20">
    <property type="entry name" value="PAS domain"/>
    <property type="match status" value="2"/>
</dbReference>
<dbReference type="InterPro" id="IPR035965">
    <property type="entry name" value="PAS-like_dom_sf"/>
</dbReference>
<feature type="modified residue" description="4-aspartylphosphate" evidence="9">
    <location>
        <position position="608"/>
    </location>
</feature>
<dbReference type="STRING" id="1763535.LPB072_05850"/>
<gene>
    <name evidence="13" type="ORF">LPB072_05850</name>
    <name evidence="14" type="ORF">LPB72_08430</name>
</gene>
<dbReference type="OrthoDB" id="5389366at2"/>
<dbReference type="CDD" id="cd00082">
    <property type="entry name" value="HisKA"/>
    <property type="match status" value="1"/>
</dbReference>
<dbReference type="CDD" id="cd00075">
    <property type="entry name" value="HATPase"/>
    <property type="match status" value="1"/>
</dbReference>
<evidence type="ECO:0000256" key="1">
    <source>
        <dbReference type="ARBA" id="ARBA00000085"/>
    </source>
</evidence>
<reference evidence="14 15" key="1">
    <citation type="submission" date="2016-02" db="EMBL/GenBank/DDBJ databases">
        <title>Draft genome sequence of Hydrogenophaga sp. LPB0072.</title>
        <authorList>
            <person name="Shin S.-K."/>
            <person name="Yi H."/>
        </authorList>
    </citation>
    <scope>NUCLEOTIDE SEQUENCE [LARGE SCALE GENOMIC DNA]</scope>
    <source>
        <strain evidence="14 15">LPB0072</strain>
    </source>
</reference>
<dbReference type="InterPro" id="IPR000014">
    <property type="entry name" value="PAS"/>
</dbReference>
<evidence type="ECO:0000256" key="5">
    <source>
        <dbReference type="ARBA" id="ARBA00022741"/>
    </source>
</evidence>
<reference evidence="13 16" key="2">
    <citation type="submission" date="2016-10" db="EMBL/GenBank/DDBJ databases">
        <title>Hydorgenophaga sp. LPB0072 isolated from gastropod.</title>
        <authorList>
            <person name="Kim E."/>
            <person name="Yi H."/>
        </authorList>
    </citation>
    <scope>NUCLEOTIDE SEQUENCE [LARGE SCALE GENOMIC DNA]</scope>
    <source>
        <strain evidence="13 16">LPB0072</strain>
    </source>
</reference>
<dbReference type="Proteomes" id="UP000185680">
    <property type="component" value="Chromosome"/>
</dbReference>
<proteinExistence type="predicted"/>
<dbReference type="Gene3D" id="1.10.287.130">
    <property type="match status" value="1"/>
</dbReference>
<sequence>MPPHDDPAQAVQVTPLQTMAHELPGAFFHYVRDGLGNERISRMSGGCTALWEVSNQSIERDTAALWALVDPRDMEPFRASIEQSASSLKDWAYEWRITTPSGKPKWLHGVGRPERLPQGAVGWNVLIIDITQSRRVDTSLRDNNERFRQMLDGLSNVSVQGYGMDLTTRYWNKASERIYGYTAKEAIGKNLLDLIIPEDMHDGVLAEVARMIQTGKAIPEGDLTLVRKDGTAINVFSSHAFVEMPGYEPELYCIDFDITERREAEALRAQLDAKTGEGQKMEALGTLAGGVAHDFNNIVAAISGNVALALDDLDPSHPARTSVLEIRTASRRAKELVQQILAFSRRQQVQRKSMRLKSMLEETAKMVRTNMPAGFDMQVRCESQTPRVMADATKIEQVLLNLLTNAWQAVPSGRLGVVSVSLETYHGLPPNTDAKVLASLNLEEAQTRTWARITVSDNGEGMSKATRTRIFEPFFTTKRPGLGTGLGLAVVHGILAEHQAILDVQSTVGQGSSFSVYFPADIDDADAMVSAPAALMTDLGPLEQIGDFRDPNTTQAHIMYVDDDELMTSLMQRLMEKRAYRISIFSNANSALREFCKAPELFDLVITDYNMHAFNGLEFARAVKARSPSTPVAIASGNLSDTLRYEAAKVGVDELIHKPDKVQDILITIDRLAKNMPGKAAPFN</sequence>
<dbReference type="SMART" id="SM00091">
    <property type="entry name" value="PAS"/>
    <property type="match status" value="1"/>
</dbReference>
<evidence type="ECO:0000256" key="3">
    <source>
        <dbReference type="ARBA" id="ARBA00022553"/>
    </source>
</evidence>
<accession>A0A162P8S2</accession>
<dbReference type="RefSeq" id="WP_066088731.1">
    <property type="nucleotide sequence ID" value="NZ_CP017476.1"/>
</dbReference>
<dbReference type="InterPro" id="IPR036890">
    <property type="entry name" value="HATPase_C_sf"/>
</dbReference>
<keyword evidence="5" id="KW-0547">Nucleotide-binding</keyword>
<dbReference type="Pfam" id="PF00512">
    <property type="entry name" value="HisKA"/>
    <property type="match status" value="1"/>
</dbReference>
<dbReference type="InterPro" id="IPR003661">
    <property type="entry name" value="HisK_dim/P_dom"/>
</dbReference>
<evidence type="ECO:0000259" key="10">
    <source>
        <dbReference type="PROSITE" id="PS50109"/>
    </source>
</evidence>
<evidence type="ECO:0000313" key="15">
    <source>
        <dbReference type="Proteomes" id="UP000185657"/>
    </source>
</evidence>
<evidence type="ECO:0000259" key="12">
    <source>
        <dbReference type="PROSITE" id="PS50112"/>
    </source>
</evidence>
<dbReference type="InterPro" id="IPR001789">
    <property type="entry name" value="Sig_transdc_resp-reg_receiver"/>
</dbReference>
<keyword evidence="15" id="KW-1185">Reference proteome</keyword>
<evidence type="ECO:0000256" key="7">
    <source>
        <dbReference type="ARBA" id="ARBA00022840"/>
    </source>
</evidence>
<evidence type="ECO:0000256" key="4">
    <source>
        <dbReference type="ARBA" id="ARBA00022679"/>
    </source>
</evidence>
<dbReference type="SUPFAM" id="SSF52172">
    <property type="entry name" value="CheY-like"/>
    <property type="match status" value="1"/>
</dbReference>
<organism evidence="13 16">
    <name type="scientific">Hydrogenophaga crassostreae</name>
    <dbReference type="NCBI Taxonomy" id="1763535"/>
    <lineage>
        <taxon>Bacteria</taxon>
        <taxon>Pseudomonadati</taxon>
        <taxon>Pseudomonadota</taxon>
        <taxon>Betaproteobacteria</taxon>
        <taxon>Burkholderiales</taxon>
        <taxon>Comamonadaceae</taxon>
        <taxon>Hydrogenophaga</taxon>
    </lineage>
</organism>
<dbReference type="InterPro" id="IPR003594">
    <property type="entry name" value="HATPase_dom"/>
</dbReference>
<evidence type="ECO:0000313" key="16">
    <source>
        <dbReference type="Proteomes" id="UP000185680"/>
    </source>
</evidence>
<dbReference type="InterPro" id="IPR013655">
    <property type="entry name" value="PAS_fold_3"/>
</dbReference>
<dbReference type="PROSITE" id="PS50109">
    <property type="entry name" value="HIS_KIN"/>
    <property type="match status" value="1"/>
</dbReference>
<keyword evidence="3 9" id="KW-0597">Phosphoprotein</keyword>
<dbReference type="AlphaFoldDB" id="A0A162P8S2"/>
<dbReference type="PROSITE" id="PS50112">
    <property type="entry name" value="PAS"/>
    <property type="match status" value="1"/>
</dbReference>
<dbReference type="Gene3D" id="3.40.50.2300">
    <property type="match status" value="1"/>
</dbReference>
<dbReference type="SMART" id="SM00448">
    <property type="entry name" value="REC"/>
    <property type="match status" value="1"/>
</dbReference>
<evidence type="ECO:0000313" key="13">
    <source>
        <dbReference type="EMBL" id="AOW12449.1"/>
    </source>
</evidence>
<keyword evidence="4" id="KW-0808">Transferase</keyword>
<dbReference type="SMART" id="SM00388">
    <property type="entry name" value="HisKA"/>
    <property type="match status" value="1"/>
</dbReference>
<dbReference type="GO" id="GO:0005524">
    <property type="term" value="F:ATP binding"/>
    <property type="evidence" value="ECO:0007669"/>
    <property type="project" value="UniProtKB-KW"/>
</dbReference>
<dbReference type="EC" id="2.7.13.3" evidence="2"/>
<evidence type="ECO:0000256" key="9">
    <source>
        <dbReference type="PROSITE-ProRule" id="PRU00169"/>
    </source>
</evidence>
<dbReference type="PRINTS" id="PR00344">
    <property type="entry name" value="BCTRLSENSOR"/>
</dbReference>
<keyword evidence="7" id="KW-0067">ATP-binding</keyword>
<protein>
    <recommendedName>
        <fullName evidence="2">histidine kinase</fullName>
        <ecNumber evidence="2">2.7.13.3</ecNumber>
    </recommendedName>
</protein>
<evidence type="ECO:0000259" key="11">
    <source>
        <dbReference type="PROSITE" id="PS50110"/>
    </source>
</evidence>
<dbReference type="Gene3D" id="3.30.565.10">
    <property type="entry name" value="Histidine kinase-like ATPase, C-terminal domain"/>
    <property type="match status" value="1"/>
</dbReference>
<dbReference type="Pfam" id="PF02518">
    <property type="entry name" value="HATPase_c"/>
    <property type="match status" value="1"/>
</dbReference>
<dbReference type="CDD" id="cd00156">
    <property type="entry name" value="REC"/>
    <property type="match status" value="1"/>
</dbReference>
<dbReference type="PANTHER" id="PTHR43065:SF46">
    <property type="entry name" value="C4-DICARBOXYLATE TRANSPORT SENSOR PROTEIN DCTB"/>
    <property type="match status" value="1"/>
</dbReference>
<dbReference type="SUPFAM" id="SSF55874">
    <property type="entry name" value="ATPase domain of HSP90 chaperone/DNA topoisomerase II/histidine kinase"/>
    <property type="match status" value="1"/>
</dbReference>
<dbReference type="InterPro" id="IPR036097">
    <property type="entry name" value="HisK_dim/P_sf"/>
</dbReference>
<feature type="domain" description="PAS" evidence="12">
    <location>
        <begin position="143"/>
        <end position="199"/>
    </location>
</feature>
<dbReference type="InterPro" id="IPR005467">
    <property type="entry name" value="His_kinase_dom"/>
</dbReference>